<evidence type="ECO:0000313" key="14">
    <source>
        <dbReference type="Proteomes" id="UP000515146"/>
    </source>
</evidence>
<feature type="region of interest" description="Disordered" evidence="12">
    <location>
        <begin position="122"/>
        <end position="150"/>
    </location>
</feature>
<evidence type="ECO:0000256" key="6">
    <source>
        <dbReference type="ARBA" id="ARBA00023015"/>
    </source>
</evidence>
<feature type="compositionally biased region" description="Polar residues" evidence="12">
    <location>
        <begin position="691"/>
        <end position="701"/>
    </location>
</feature>
<comment type="subcellular location">
    <subcellularLocation>
        <location evidence="1">Nucleus</location>
    </subcellularLocation>
</comment>
<evidence type="ECO:0000259" key="13">
    <source>
        <dbReference type="PROSITE" id="PS50157"/>
    </source>
</evidence>
<evidence type="ECO:0000256" key="12">
    <source>
        <dbReference type="SAM" id="MobiDB-lite"/>
    </source>
</evidence>
<feature type="compositionally biased region" description="Basic residues" evidence="12">
    <location>
        <begin position="493"/>
        <end position="503"/>
    </location>
</feature>
<dbReference type="InterPro" id="IPR013087">
    <property type="entry name" value="Znf_C2H2_type"/>
</dbReference>
<dbReference type="KEGG" id="dpte:113793355"/>
<dbReference type="AlphaFoldDB" id="A0A6P6Y1N7"/>
<proteinExistence type="inferred from homology"/>
<dbReference type="Pfam" id="PF00096">
    <property type="entry name" value="zf-C2H2"/>
    <property type="match status" value="2"/>
</dbReference>
<evidence type="ECO:0000256" key="4">
    <source>
        <dbReference type="ARBA" id="ARBA00022771"/>
    </source>
</evidence>
<dbReference type="InterPro" id="IPR051565">
    <property type="entry name" value="Sal_C2H2-zinc-finger"/>
</dbReference>
<name>A0A6P6Y1N7_DERPT</name>
<dbReference type="InParanoid" id="A0A6P6Y1N7"/>
<keyword evidence="15" id="KW-0418">Kinase</keyword>
<dbReference type="GO" id="GO:0008270">
    <property type="term" value="F:zinc ion binding"/>
    <property type="evidence" value="ECO:0007669"/>
    <property type="project" value="UniProtKB-KW"/>
</dbReference>
<feature type="region of interest" description="Disordered" evidence="12">
    <location>
        <begin position="1"/>
        <end position="24"/>
    </location>
</feature>
<keyword evidence="8" id="KW-0804">Transcription</keyword>
<feature type="compositionally biased region" description="Basic and acidic residues" evidence="12">
    <location>
        <begin position="658"/>
        <end position="672"/>
    </location>
</feature>
<evidence type="ECO:0000256" key="9">
    <source>
        <dbReference type="ARBA" id="ARBA00023242"/>
    </source>
</evidence>
<dbReference type="SUPFAM" id="SSF57667">
    <property type="entry name" value="beta-beta-alpha zinc fingers"/>
    <property type="match status" value="1"/>
</dbReference>
<dbReference type="PANTHER" id="PTHR23233">
    <property type="entry name" value="SAL-LIKE PROTEIN"/>
    <property type="match status" value="1"/>
</dbReference>
<feature type="compositionally biased region" description="Low complexity" evidence="12">
    <location>
        <begin position="435"/>
        <end position="446"/>
    </location>
</feature>
<feature type="region of interest" description="Disordered" evidence="12">
    <location>
        <begin position="550"/>
        <end position="574"/>
    </location>
</feature>
<dbReference type="PROSITE" id="PS50157">
    <property type="entry name" value="ZINC_FINGER_C2H2_2"/>
    <property type="match status" value="2"/>
</dbReference>
<feature type="compositionally biased region" description="Basic residues" evidence="12">
    <location>
        <begin position="132"/>
        <end position="150"/>
    </location>
</feature>
<sequence length="861" mass="96441">MMSRRKQPRPKHYATTSEDEEDEQIELNKINGNINIDIDNDKIGNNKDINNIIIDSDNPKQQSEQHPHDADIIGHSKTSNDNNNIVAIKDKQSQILEINDQHHSQPQLQQQLHSVDTLLEGNQLNKHNNNNNHHHQNRKHNQDKGHHHHNIDKNIDDFIEETTNNENFDSVNLKRFKKDKSAANLPLVVLDTHDSTNDNHNDNGNGEDLNLIKDSKITSTNDCKLMNIHSSKQQRIDGDSVENKLISPDYHHLKRSSIDFITRESITAFEQNVRQESIDNGQNGNSCWRKNSLETNGHHHHNHQSNHTPTKTSTNPSTTINHYSPASMFDVKFKSYHNSKNNNNNNQDNLFVSTSLNNNIGKNNFSHFINCSPNNNNNNSFNSSTILNVPLMSKTMKSHITPNGKNLCDKCGGSYATLAALISHKKSCKSKKKLSTTSTTNTTSRTISDHHGSSSSSSVSRNHISNNNNNTGDDKLLSNNSGVHDSDPTSFFQHHHSHSHPHLLSHHTYPLLQHQHQSLSDEHQQNLNKLMAFESLAAAAAAVAMENSSTVNQQQATSPLSALSGHWPTTNEMMMNSPISQATTTTAPSFSAATSDMNAFIESLTPLFTGGSIPSSSSQHQPSERNESLSAREQQQQAALFTQQMMLFHKTKILSFDHEHDEEKSDLEDSTHRQCQPSSSLSPKSDRENESITNSASTRKLLSSILDLKDTNPDAPLPPMMSPPKVDSSEPVSFSEPNTLELLQKHTEQALQNTMSGGSFLLNGLSSTDNNELLNFRKGKDGKEDPANRHRCKFCGKVFGSDSALQIHIRSHTGERPFKCNVCGNRFTTKGNLKVHFQRHKAKYPHVKMNPHPLYIDSICK</sequence>
<feature type="domain" description="C2H2-type" evidence="13">
    <location>
        <begin position="790"/>
        <end position="817"/>
    </location>
</feature>
<dbReference type="OrthoDB" id="8749569at2759"/>
<protein>
    <submittedName>
        <fullName evidence="15">Probable cyclin-dependent serine/threonine-protein kinase DDB_G0292550</fullName>
    </submittedName>
</protein>
<feature type="region of interest" description="Disordered" evidence="12">
    <location>
        <begin position="429"/>
        <end position="503"/>
    </location>
</feature>
<dbReference type="RefSeq" id="XP_027199175.1">
    <property type="nucleotide sequence ID" value="XM_027343374.1"/>
</dbReference>
<feature type="region of interest" description="Disordered" evidence="12">
    <location>
        <begin position="658"/>
        <end position="734"/>
    </location>
</feature>
<evidence type="ECO:0000256" key="3">
    <source>
        <dbReference type="ARBA" id="ARBA00022737"/>
    </source>
</evidence>
<feature type="compositionally biased region" description="Basic residues" evidence="12">
    <location>
        <begin position="1"/>
        <end position="12"/>
    </location>
</feature>
<keyword evidence="7" id="KW-0238">DNA-binding</keyword>
<gene>
    <name evidence="15" type="primary">LOC113793355</name>
</gene>
<dbReference type="PROSITE" id="PS00028">
    <property type="entry name" value="ZINC_FINGER_C2H2_1"/>
    <property type="match status" value="2"/>
</dbReference>
<evidence type="ECO:0000256" key="2">
    <source>
        <dbReference type="ARBA" id="ARBA00022723"/>
    </source>
</evidence>
<keyword evidence="4 11" id="KW-0863">Zinc-finger</keyword>
<feature type="compositionally biased region" description="Polar residues" evidence="12">
    <location>
        <begin position="673"/>
        <end position="683"/>
    </location>
</feature>
<reference evidence="15" key="1">
    <citation type="submission" date="2025-08" db="UniProtKB">
        <authorList>
            <consortium name="RefSeq"/>
        </authorList>
    </citation>
    <scope>IDENTIFICATION</scope>
    <source>
        <strain evidence="15">Airmid</strain>
    </source>
</reference>
<feature type="region of interest" description="Disordered" evidence="12">
    <location>
        <begin position="610"/>
        <end position="636"/>
    </location>
</feature>
<organism evidence="14 15">
    <name type="scientific">Dermatophagoides pteronyssinus</name>
    <name type="common">European house dust mite</name>
    <dbReference type="NCBI Taxonomy" id="6956"/>
    <lineage>
        <taxon>Eukaryota</taxon>
        <taxon>Metazoa</taxon>
        <taxon>Ecdysozoa</taxon>
        <taxon>Arthropoda</taxon>
        <taxon>Chelicerata</taxon>
        <taxon>Arachnida</taxon>
        <taxon>Acari</taxon>
        <taxon>Acariformes</taxon>
        <taxon>Sarcoptiformes</taxon>
        <taxon>Astigmata</taxon>
        <taxon>Psoroptidia</taxon>
        <taxon>Analgoidea</taxon>
        <taxon>Pyroglyphidae</taxon>
        <taxon>Dermatophagoidinae</taxon>
        <taxon>Dermatophagoides</taxon>
    </lineage>
</organism>
<dbReference type="SMART" id="SM00355">
    <property type="entry name" value="ZnF_C2H2"/>
    <property type="match status" value="2"/>
</dbReference>
<evidence type="ECO:0000256" key="8">
    <source>
        <dbReference type="ARBA" id="ARBA00023163"/>
    </source>
</evidence>
<evidence type="ECO:0000256" key="5">
    <source>
        <dbReference type="ARBA" id="ARBA00022833"/>
    </source>
</evidence>
<keyword evidence="9" id="KW-0539">Nucleus</keyword>
<dbReference type="GO" id="GO:0000978">
    <property type="term" value="F:RNA polymerase II cis-regulatory region sequence-specific DNA binding"/>
    <property type="evidence" value="ECO:0007669"/>
    <property type="project" value="TreeGrafter"/>
</dbReference>
<keyword evidence="15" id="KW-0808">Transferase</keyword>
<dbReference type="GO" id="GO:0016301">
    <property type="term" value="F:kinase activity"/>
    <property type="evidence" value="ECO:0007669"/>
    <property type="project" value="UniProtKB-KW"/>
</dbReference>
<dbReference type="GO" id="GO:0048731">
    <property type="term" value="P:system development"/>
    <property type="evidence" value="ECO:0007669"/>
    <property type="project" value="UniProtKB-ARBA"/>
</dbReference>
<feature type="compositionally biased region" description="Polar residues" evidence="12">
    <location>
        <begin position="477"/>
        <end position="492"/>
    </location>
</feature>
<evidence type="ECO:0000256" key="11">
    <source>
        <dbReference type="PROSITE-ProRule" id="PRU00042"/>
    </source>
</evidence>
<evidence type="ECO:0000256" key="7">
    <source>
        <dbReference type="ARBA" id="ARBA00023125"/>
    </source>
</evidence>
<keyword evidence="6" id="KW-0805">Transcription regulation</keyword>
<evidence type="ECO:0000256" key="10">
    <source>
        <dbReference type="ARBA" id="ARBA00038474"/>
    </source>
</evidence>
<feature type="compositionally biased region" description="Low complexity" evidence="12">
    <location>
        <begin position="453"/>
        <end position="471"/>
    </location>
</feature>
<feature type="compositionally biased region" description="Low complexity" evidence="12">
    <location>
        <begin position="305"/>
        <end position="319"/>
    </location>
</feature>
<dbReference type="GO" id="GO:0005634">
    <property type="term" value="C:nucleus"/>
    <property type="evidence" value="ECO:0007669"/>
    <property type="project" value="UniProtKB-SubCell"/>
</dbReference>
<feature type="compositionally biased region" description="Low complexity" evidence="12">
    <location>
        <begin position="612"/>
        <end position="621"/>
    </location>
</feature>
<dbReference type="Proteomes" id="UP000515146">
    <property type="component" value="Unplaced"/>
</dbReference>
<comment type="similarity">
    <text evidence="10">Belongs to the sal C2H2-type zinc-finger protein family.</text>
</comment>
<feature type="compositionally biased region" description="Polar residues" evidence="12">
    <location>
        <begin position="280"/>
        <end position="295"/>
    </location>
</feature>
<keyword evidence="5" id="KW-0862">Zinc</keyword>
<dbReference type="FunFam" id="3.30.160.60:FF:000291">
    <property type="entry name" value="Spalt-like transcription factor 4"/>
    <property type="match status" value="1"/>
</dbReference>
<dbReference type="GO" id="GO:0000981">
    <property type="term" value="F:DNA-binding transcription factor activity, RNA polymerase II-specific"/>
    <property type="evidence" value="ECO:0007669"/>
    <property type="project" value="TreeGrafter"/>
</dbReference>
<feature type="region of interest" description="Disordered" evidence="12">
    <location>
        <begin position="280"/>
        <end position="321"/>
    </location>
</feature>
<dbReference type="Gene3D" id="3.30.160.60">
    <property type="entry name" value="Classic Zinc Finger"/>
    <property type="match status" value="2"/>
</dbReference>
<feature type="compositionally biased region" description="Low complexity" evidence="12">
    <location>
        <begin position="122"/>
        <end position="131"/>
    </location>
</feature>
<keyword evidence="3" id="KW-0677">Repeat</keyword>
<keyword evidence="14" id="KW-1185">Reference proteome</keyword>
<accession>A0A6P6Y1N7</accession>
<feature type="domain" description="C2H2-type" evidence="13">
    <location>
        <begin position="818"/>
        <end position="845"/>
    </location>
</feature>
<dbReference type="PANTHER" id="PTHR23233:SF84">
    <property type="entry name" value="FI23031P1"/>
    <property type="match status" value="1"/>
</dbReference>
<evidence type="ECO:0000256" key="1">
    <source>
        <dbReference type="ARBA" id="ARBA00004123"/>
    </source>
</evidence>
<dbReference type="InterPro" id="IPR036236">
    <property type="entry name" value="Znf_C2H2_sf"/>
</dbReference>
<dbReference type="FunFam" id="3.30.160.60:FF:000215">
    <property type="entry name" value="Spalt-like transcription factor 3"/>
    <property type="match status" value="1"/>
</dbReference>
<evidence type="ECO:0000313" key="15">
    <source>
        <dbReference type="RefSeq" id="XP_027199175.1"/>
    </source>
</evidence>
<keyword evidence="2" id="KW-0479">Metal-binding</keyword>